<dbReference type="Pfam" id="PF17778">
    <property type="entry name" value="WHD_BLACT"/>
    <property type="match status" value="1"/>
</dbReference>
<dbReference type="CDD" id="cd07722">
    <property type="entry name" value="LACTB2-like_MBL-fold"/>
    <property type="match status" value="1"/>
</dbReference>
<dbReference type="GO" id="GO:0046872">
    <property type="term" value="F:metal ion binding"/>
    <property type="evidence" value="ECO:0007669"/>
    <property type="project" value="UniProtKB-KW"/>
</dbReference>
<protein>
    <recommendedName>
        <fullName evidence="6">Metallo-beta-lactamase domain-containing protein</fullName>
    </recommendedName>
</protein>
<dbReference type="InterPro" id="IPR047921">
    <property type="entry name" value="LACTB2-like_MBL-fold"/>
</dbReference>
<dbReference type="InterPro" id="IPR050662">
    <property type="entry name" value="Sec-metab_biosynth-thioest"/>
</dbReference>
<reference evidence="8" key="1">
    <citation type="submission" date="2020-06" db="EMBL/GenBank/DDBJ databases">
        <title>A chromosome-scale genome assembly of Talaromyces rugulosus W13939.</title>
        <authorList>
            <person name="Wang B."/>
            <person name="Guo L."/>
            <person name="Ye K."/>
            <person name="Wang L."/>
        </authorList>
    </citation>
    <scope>NUCLEOTIDE SEQUENCE [LARGE SCALE GENOMIC DNA]</scope>
    <source>
        <strain evidence="8">W13939</strain>
    </source>
</reference>
<dbReference type="AlphaFoldDB" id="A0A7H8RFT5"/>
<dbReference type="Gene3D" id="1.10.10.10">
    <property type="entry name" value="Winged helix-like DNA-binding domain superfamily/Winged helix DNA-binding domain"/>
    <property type="match status" value="1"/>
</dbReference>
<evidence type="ECO:0000313" key="7">
    <source>
        <dbReference type="EMBL" id="QKX63413.1"/>
    </source>
</evidence>
<name>A0A7H8RFT5_TALRU</name>
<dbReference type="GeneID" id="55998062"/>
<evidence type="ECO:0000313" key="8">
    <source>
        <dbReference type="Proteomes" id="UP000509510"/>
    </source>
</evidence>
<evidence type="ECO:0000256" key="5">
    <source>
        <dbReference type="ARBA" id="ARBA00022833"/>
    </source>
</evidence>
<proteinExistence type="inferred from homology"/>
<comment type="similarity">
    <text evidence="2">Belongs to the metallo-beta-lactamase superfamily. Glyoxalase II family.</text>
</comment>
<dbReference type="PANTHER" id="PTHR23131">
    <property type="entry name" value="ENDORIBONUCLEASE LACTB2"/>
    <property type="match status" value="1"/>
</dbReference>
<dbReference type="Gene3D" id="3.60.15.10">
    <property type="entry name" value="Ribonuclease Z/Hydroxyacylglutathione hydrolase-like"/>
    <property type="match status" value="1"/>
</dbReference>
<evidence type="ECO:0000256" key="3">
    <source>
        <dbReference type="ARBA" id="ARBA00022723"/>
    </source>
</evidence>
<evidence type="ECO:0000256" key="1">
    <source>
        <dbReference type="ARBA" id="ARBA00001947"/>
    </source>
</evidence>
<dbReference type="GO" id="GO:0044550">
    <property type="term" value="P:secondary metabolite biosynthetic process"/>
    <property type="evidence" value="ECO:0007669"/>
    <property type="project" value="TreeGrafter"/>
</dbReference>
<gene>
    <name evidence="7" type="ORF">TRUGW13939_10583</name>
</gene>
<dbReference type="FunFam" id="3.60.15.10:FF:000041">
    <property type="entry name" value="Metallo-beta-lactamase domain protein"/>
    <property type="match status" value="1"/>
</dbReference>
<dbReference type="Proteomes" id="UP000509510">
    <property type="component" value="Chromosome VI"/>
</dbReference>
<evidence type="ECO:0000256" key="2">
    <source>
        <dbReference type="ARBA" id="ARBA00006759"/>
    </source>
</evidence>
<dbReference type="SUPFAM" id="SSF56281">
    <property type="entry name" value="Metallo-hydrolase/oxidoreductase"/>
    <property type="match status" value="1"/>
</dbReference>
<comment type="cofactor">
    <cofactor evidence="1">
        <name>Zn(2+)</name>
        <dbReference type="ChEBI" id="CHEBI:29105"/>
    </cofactor>
</comment>
<dbReference type="GO" id="GO:0016787">
    <property type="term" value="F:hydrolase activity"/>
    <property type="evidence" value="ECO:0007669"/>
    <property type="project" value="UniProtKB-KW"/>
</dbReference>
<keyword evidence="5" id="KW-0862">Zinc</keyword>
<dbReference type="FunFam" id="1.10.10.10:FF:000328">
    <property type="entry name" value="Lactamase beta 2"/>
    <property type="match status" value="1"/>
</dbReference>
<evidence type="ECO:0000259" key="6">
    <source>
        <dbReference type="SMART" id="SM00849"/>
    </source>
</evidence>
<sequence>MATQLVSLPEVERLSASVVRILAGNPSKITESNIFPGTNTYLIGRGPRRLLIDTGEGVPRWSSLLQTVLKDEKATVHEALITHWHHDHVNGIPDLLRICPQATVYKHQPDDGQREIEDGQVFQVEGATLKAFHTPGHTVDHMSFIFEEEDAIFTGDNVLGHGTAVFEDLHAYIDSLHKMKSAVSGRAYPGHGPVLDNATAKITDYIKHRQQREDEVVRVLTYGTVDAAEAQKKSGEQQQQQGSSSWTPIELVKVIYRDVPESLHLPASHGIVLILNKLENEGKVKHEGSSGKWSLNVHRPAL</sequence>
<dbReference type="RefSeq" id="XP_035349587.1">
    <property type="nucleotide sequence ID" value="XM_035493694.1"/>
</dbReference>
<dbReference type="OrthoDB" id="17458at2759"/>
<feature type="domain" description="Metallo-beta-lactamase" evidence="6">
    <location>
        <begin position="37"/>
        <end position="191"/>
    </location>
</feature>
<dbReference type="EMBL" id="CP055903">
    <property type="protein sequence ID" value="QKX63413.1"/>
    <property type="molecule type" value="Genomic_DNA"/>
</dbReference>
<dbReference type="Pfam" id="PF00753">
    <property type="entry name" value="Lactamase_B"/>
    <property type="match status" value="2"/>
</dbReference>
<dbReference type="SMART" id="SM00849">
    <property type="entry name" value="Lactamase_B"/>
    <property type="match status" value="1"/>
</dbReference>
<dbReference type="KEGG" id="trg:TRUGW13939_10583"/>
<evidence type="ECO:0000256" key="4">
    <source>
        <dbReference type="ARBA" id="ARBA00022801"/>
    </source>
</evidence>
<dbReference type="PANTHER" id="PTHR23131:SF0">
    <property type="entry name" value="ENDORIBONUCLEASE LACTB2"/>
    <property type="match status" value="1"/>
</dbReference>
<dbReference type="InterPro" id="IPR036388">
    <property type="entry name" value="WH-like_DNA-bd_sf"/>
</dbReference>
<keyword evidence="4" id="KW-0378">Hydrolase</keyword>
<keyword evidence="3" id="KW-0479">Metal-binding</keyword>
<keyword evidence="8" id="KW-1185">Reference proteome</keyword>
<dbReference type="InterPro" id="IPR041516">
    <property type="entry name" value="LACTB2_WH"/>
</dbReference>
<accession>A0A7H8RFT5</accession>
<dbReference type="InterPro" id="IPR001279">
    <property type="entry name" value="Metallo-B-lactamas"/>
</dbReference>
<organism evidence="7 8">
    <name type="scientific">Talaromyces rugulosus</name>
    <name type="common">Penicillium rugulosum</name>
    <dbReference type="NCBI Taxonomy" id="121627"/>
    <lineage>
        <taxon>Eukaryota</taxon>
        <taxon>Fungi</taxon>
        <taxon>Dikarya</taxon>
        <taxon>Ascomycota</taxon>
        <taxon>Pezizomycotina</taxon>
        <taxon>Eurotiomycetes</taxon>
        <taxon>Eurotiomycetidae</taxon>
        <taxon>Eurotiales</taxon>
        <taxon>Trichocomaceae</taxon>
        <taxon>Talaromyces</taxon>
        <taxon>Talaromyces sect. Islandici</taxon>
    </lineage>
</organism>
<dbReference type="InterPro" id="IPR036866">
    <property type="entry name" value="RibonucZ/Hydroxyglut_hydro"/>
</dbReference>